<gene>
    <name evidence="1" type="ORF">C1645_750474</name>
</gene>
<accession>A0A397TP46</accession>
<evidence type="ECO:0000313" key="2">
    <source>
        <dbReference type="Proteomes" id="UP000265703"/>
    </source>
</evidence>
<name>A0A397TP46_9GLOM</name>
<dbReference type="EMBL" id="QKYT01000018">
    <property type="protein sequence ID" value="RIA98285.1"/>
    <property type="molecule type" value="Genomic_DNA"/>
</dbReference>
<organism evidence="1 2">
    <name type="scientific">Glomus cerebriforme</name>
    <dbReference type="NCBI Taxonomy" id="658196"/>
    <lineage>
        <taxon>Eukaryota</taxon>
        <taxon>Fungi</taxon>
        <taxon>Fungi incertae sedis</taxon>
        <taxon>Mucoromycota</taxon>
        <taxon>Glomeromycotina</taxon>
        <taxon>Glomeromycetes</taxon>
        <taxon>Glomerales</taxon>
        <taxon>Glomeraceae</taxon>
        <taxon>Glomus</taxon>
    </lineage>
</organism>
<protein>
    <submittedName>
        <fullName evidence="1">Uncharacterized protein</fullName>
    </submittedName>
</protein>
<keyword evidence="2" id="KW-1185">Reference proteome</keyword>
<dbReference type="Proteomes" id="UP000265703">
    <property type="component" value="Unassembled WGS sequence"/>
</dbReference>
<proteinExistence type="predicted"/>
<reference evidence="1 2" key="1">
    <citation type="submission" date="2018-06" db="EMBL/GenBank/DDBJ databases">
        <title>Comparative genomics reveals the genomic features of Rhizophagus irregularis, R. cerebriforme, R. diaphanum and Gigaspora rosea, and their symbiotic lifestyle signature.</title>
        <authorList>
            <person name="Morin E."/>
            <person name="San Clemente H."/>
            <person name="Chen E.C.H."/>
            <person name="De La Providencia I."/>
            <person name="Hainaut M."/>
            <person name="Kuo A."/>
            <person name="Kohler A."/>
            <person name="Murat C."/>
            <person name="Tang N."/>
            <person name="Roy S."/>
            <person name="Loubradou J."/>
            <person name="Henrissat B."/>
            <person name="Grigoriev I.V."/>
            <person name="Corradi N."/>
            <person name="Roux C."/>
            <person name="Martin F.M."/>
        </authorList>
    </citation>
    <scope>NUCLEOTIDE SEQUENCE [LARGE SCALE GENOMIC DNA]</scope>
    <source>
        <strain evidence="1 2">DAOM 227022</strain>
    </source>
</reference>
<dbReference type="AlphaFoldDB" id="A0A397TP46"/>
<sequence>MAFAMLFFISIVSTAPLDDISVINSLTKRNSCPTIFAFSDQWELAEDGQSPIGIVTFYQSASGRILIKYVFNSGVSQDHTNNSYYDLKVRECVPDPHTYKGPEFFITMKFPLTDNGSPVETSEDVPSEFSLKCGTEYDLTNNWCIDIYKNGHHHSTANLEIANI</sequence>
<evidence type="ECO:0000313" key="1">
    <source>
        <dbReference type="EMBL" id="RIA98285.1"/>
    </source>
</evidence>
<comment type="caution">
    <text evidence="1">The sequence shown here is derived from an EMBL/GenBank/DDBJ whole genome shotgun (WGS) entry which is preliminary data.</text>
</comment>